<dbReference type="Proteomes" id="UP000085678">
    <property type="component" value="Unplaced"/>
</dbReference>
<evidence type="ECO:0000313" key="4">
    <source>
        <dbReference type="RefSeq" id="XP_013421316.1"/>
    </source>
</evidence>
<feature type="signal peptide" evidence="1">
    <location>
        <begin position="1"/>
        <end position="24"/>
    </location>
</feature>
<dbReference type="GO" id="GO:0098636">
    <property type="term" value="C:protein complex involved in cell adhesion"/>
    <property type="evidence" value="ECO:0007669"/>
    <property type="project" value="TreeGrafter"/>
</dbReference>
<dbReference type="KEGG" id="lak:106181479"/>
<keyword evidence="1" id="KW-0732">Signal</keyword>
<protein>
    <submittedName>
        <fullName evidence="4">Uncharacterized protein LOC106181479</fullName>
    </submittedName>
</protein>
<dbReference type="PANTHER" id="PTHR46938">
    <property type="entry name" value="DISCOIDIN-1 SUBUNIT A-RELATED-RELATED"/>
    <property type="match status" value="1"/>
</dbReference>
<dbReference type="InParanoid" id="A0A1S3KGF7"/>
<dbReference type="Pfam" id="PF09458">
    <property type="entry name" value="H_lectin"/>
    <property type="match status" value="1"/>
</dbReference>
<accession>A0A1S3KGF7</accession>
<name>A0A1S3KGF7_LINAN</name>
<reference evidence="4" key="1">
    <citation type="submission" date="2025-08" db="UniProtKB">
        <authorList>
            <consortium name="RefSeq"/>
        </authorList>
    </citation>
    <scope>IDENTIFICATION</scope>
    <source>
        <tissue evidence="4">Gonads</tissue>
    </source>
</reference>
<evidence type="ECO:0000259" key="2">
    <source>
        <dbReference type="Pfam" id="PF09458"/>
    </source>
</evidence>
<dbReference type="GeneID" id="106181479"/>
<dbReference type="GO" id="GO:0009986">
    <property type="term" value="C:cell surface"/>
    <property type="evidence" value="ECO:0007669"/>
    <property type="project" value="TreeGrafter"/>
</dbReference>
<feature type="domain" description="H-type lectin" evidence="2">
    <location>
        <begin position="43"/>
        <end position="107"/>
    </location>
</feature>
<dbReference type="InterPro" id="IPR019019">
    <property type="entry name" value="H-type_lectin_domain"/>
</dbReference>
<sequence length="122" mass="13263">MSRFMYALLALCLALAIFTGSTHGGYVCEMGKILLSMNTLGDKKVTFATPFATKPDVSVALAAMEASNTKNTRIRAFAKDIATDGFIAETLTWDDTILYTVAVSWIACGERDRCAGMNHNQQ</sequence>
<gene>
    <name evidence="4" type="primary">LOC106181479</name>
</gene>
<dbReference type="GO" id="GO:0046871">
    <property type="term" value="F:N-acetylgalactosamine binding"/>
    <property type="evidence" value="ECO:0007669"/>
    <property type="project" value="TreeGrafter"/>
</dbReference>
<keyword evidence="3" id="KW-1185">Reference proteome</keyword>
<dbReference type="Gene3D" id="2.60.40.2080">
    <property type="match status" value="1"/>
</dbReference>
<dbReference type="GO" id="GO:0070492">
    <property type="term" value="F:oligosaccharide binding"/>
    <property type="evidence" value="ECO:0007669"/>
    <property type="project" value="TreeGrafter"/>
</dbReference>
<dbReference type="AlphaFoldDB" id="A0A1S3KGF7"/>
<evidence type="ECO:0000256" key="1">
    <source>
        <dbReference type="SAM" id="SignalP"/>
    </source>
</evidence>
<dbReference type="RefSeq" id="XP_013421316.1">
    <property type="nucleotide sequence ID" value="XM_013565862.1"/>
</dbReference>
<dbReference type="InterPro" id="IPR052487">
    <property type="entry name" value="Galactose-binding_lectin"/>
</dbReference>
<dbReference type="InterPro" id="IPR037221">
    <property type="entry name" value="H-type_lectin_dom_sf"/>
</dbReference>
<dbReference type="GO" id="GO:0030247">
    <property type="term" value="F:polysaccharide binding"/>
    <property type="evidence" value="ECO:0007669"/>
    <property type="project" value="TreeGrafter"/>
</dbReference>
<dbReference type="GO" id="GO:0045335">
    <property type="term" value="C:phagocytic vesicle"/>
    <property type="evidence" value="ECO:0007669"/>
    <property type="project" value="TreeGrafter"/>
</dbReference>
<evidence type="ECO:0000313" key="3">
    <source>
        <dbReference type="Proteomes" id="UP000085678"/>
    </source>
</evidence>
<feature type="chain" id="PRO_5010160985" evidence="1">
    <location>
        <begin position="25"/>
        <end position="122"/>
    </location>
</feature>
<dbReference type="OrthoDB" id="6088575at2759"/>
<dbReference type="GO" id="GO:0098609">
    <property type="term" value="P:cell-cell adhesion"/>
    <property type="evidence" value="ECO:0007669"/>
    <property type="project" value="TreeGrafter"/>
</dbReference>
<dbReference type="SUPFAM" id="SSF141086">
    <property type="entry name" value="Agglutinin HPA-like"/>
    <property type="match status" value="1"/>
</dbReference>
<proteinExistence type="predicted"/>
<organism evidence="3 4">
    <name type="scientific">Lingula anatina</name>
    <name type="common">Brachiopod</name>
    <name type="synonym">Lingula unguis</name>
    <dbReference type="NCBI Taxonomy" id="7574"/>
    <lineage>
        <taxon>Eukaryota</taxon>
        <taxon>Metazoa</taxon>
        <taxon>Spiralia</taxon>
        <taxon>Lophotrochozoa</taxon>
        <taxon>Brachiopoda</taxon>
        <taxon>Linguliformea</taxon>
        <taxon>Lingulata</taxon>
        <taxon>Lingulida</taxon>
        <taxon>Linguloidea</taxon>
        <taxon>Lingulidae</taxon>
        <taxon>Lingula</taxon>
    </lineage>
</organism>